<reference evidence="12" key="1">
    <citation type="submission" date="2023-03" db="EMBL/GenBank/DDBJ databases">
        <authorList>
            <person name="Steffen K."/>
            <person name="Cardenas P."/>
        </authorList>
    </citation>
    <scope>NUCLEOTIDE SEQUENCE</scope>
</reference>
<evidence type="ECO:0000256" key="9">
    <source>
        <dbReference type="SAM" id="Phobius"/>
    </source>
</evidence>
<feature type="transmembrane region" description="Helical" evidence="9">
    <location>
        <begin position="111"/>
        <end position="131"/>
    </location>
</feature>
<feature type="domain" description="Protein export membrane protein SecD/SecF C-terminal" evidence="10">
    <location>
        <begin position="70"/>
        <end position="242"/>
    </location>
</feature>
<keyword evidence="7" id="KW-0811">Translocation</keyword>
<proteinExistence type="predicted"/>
<dbReference type="PANTHER" id="PTHR30081">
    <property type="entry name" value="PROTEIN-EXPORT MEMBRANE PROTEIN SEC"/>
    <property type="match status" value="1"/>
</dbReference>
<evidence type="ECO:0000256" key="3">
    <source>
        <dbReference type="ARBA" id="ARBA00022475"/>
    </source>
</evidence>
<keyword evidence="2" id="KW-0813">Transport</keyword>
<keyword evidence="13" id="KW-1185">Reference proteome</keyword>
<dbReference type="InterPro" id="IPR001036">
    <property type="entry name" value="Acrflvin-R"/>
</dbReference>
<evidence type="ECO:0000256" key="7">
    <source>
        <dbReference type="ARBA" id="ARBA00023010"/>
    </source>
</evidence>
<dbReference type="AlphaFoldDB" id="A0AA35WIA1"/>
<evidence type="ECO:0000256" key="8">
    <source>
        <dbReference type="ARBA" id="ARBA00023136"/>
    </source>
</evidence>
<dbReference type="Proteomes" id="UP001174909">
    <property type="component" value="Unassembled WGS sequence"/>
</dbReference>
<feature type="transmembrane region" description="Helical" evidence="9">
    <location>
        <begin position="88"/>
        <end position="106"/>
    </location>
</feature>
<dbReference type="Pfam" id="PF22599">
    <property type="entry name" value="SecDF_P1_head"/>
    <property type="match status" value="1"/>
</dbReference>
<dbReference type="SUPFAM" id="SSF82866">
    <property type="entry name" value="Multidrug efflux transporter AcrB transmembrane domain"/>
    <property type="match status" value="1"/>
</dbReference>
<name>A0AA35WIA1_GEOBA</name>
<evidence type="ECO:0000256" key="6">
    <source>
        <dbReference type="ARBA" id="ARBA00022989"/>
    </source>
</evidence>
<dbReference type="InterPro" id="IPR055344">
    <property type="entry name" value="SecD_SecF_C_bact"/>
</dbReference>
<sequence length="274" mass="29201">MTGEINDRDHPDTDEVIAVFLDGEQLIAPVARAHIRDGRSQISGGFNRESARRLAVQLKSGSLPVPLSLIQESGVDSILGKESLERSLQAGLVGLGLVLVFVIAYYRAAGVVAAVALICYAIVTLAIFKLVPITLTLPHIGGFILSIGLAVDANILIFERIKEEIRIGRSLGSAMEVGFNRAWPAIRDGNVSTLITCVVLLWFGNRLGGGLINGFALTLFVGVLVSMFTAVMVSRNLLQAFQAAGLGRAANLFTPEKIQPRSTGQRPQSAQGGQ</sequence>
<keyword evidence="6 9" id="KW-1133">Transmembrane helix</keyword>
<keyword evidence="3" id="KW-1003">Cell membrane</keyword>
<organism evidence="12 13">
    <name type="scientific">Geodia barretti</name>
    <name type="common">Barrett's horny sponge</name>
    <dbReference type="NCBI Taxonomy" id="519541"/>
    <lineage>
        <taxon>Eukaryota</taxon>
        <taxon>Metazoa</taxon>
        <taxon>Porifera</taxon>
        <taxon>Demospongiae</taxon>
        <taxon>Heteroscleromorpha</taxon>
        <taxon>Tetractinellida</taxon>
        <taxon>Astrophorina</taxon>
        <taxon>Geodiidae</taxon>
        <taxon>Geodia</taxon>
    </lineage>
</organism>
<dbReference type="InterPro" id="IPR022813">
    <property type="entry name" value="SecD/SecF_arch_bac"/>
</dbReference>
<dbReference type="InterPro" id="IPR054384">
    <property type="entry name" value="SecDF_P1_head"/>
</dbReference>
<comment type="subcellular location">
    <subcellularLocation>
        <location evidence="1">Cell membrane</location>
        <topology evidence="1">Multi-pass membrane protein</topology>
    </subcellularLocation>
</comment>
<dbReference type="Gene3D" id="1.20.1640.10">
    <property type="entry name" value="Multidrug efflux transporter AcrB transmembrane domain"/>
    <property type="match status" value="1"/>
</dbReference>
<evidence type="ECO:0000259" key="11">
    <source>
        <dbReference type="Pfam" id="PF22599"/>
    </source>
</evidence>
<dbReference type="Gene3D" id="3.30.1360.200">
    <property type="match status" value="1"/>
</dbReference>
<protein>
    <submittedName>
        <fullName evidence="12">Protein translocase subunit SecD</fullName>
    </submittedName>
</protein>
<dbReference type="NCBIfam" id="TIGR00916">
    <property type="entry name" value="2A0604s01"/>
    <property type="match status" value="1"/>
</dbReference>
<dbReference type="InterPro" id="IPR048634">
    <property type="entry name" value="SecD_SecF_C"/>
</dbReference>
<feature type="transmembrane region" description="Helical" evidence="9">
    <location>
        <begin position="210"/>
        <end position="233"/>
    </location>
</feature>
<dbReference type="GO" id="GO:0006886">
    <property type="term" value="P:intracellular protein transport"/>
    <property type="evidence" value="ECO:0007669"/>
    <property type="project" value="InterPro"/>
</dbReference>
<keyword evidence="5" id="KW-0653">Protein transport</keyword>
<gene>
    <name evidence="12" type="ORF">GBAR_LOCUS11060</name>
</gene>
<dbReference type="GO" id="GO:0015450">
    <property type="term" value="F:protein-transporting ATPase activity"/>
    <property type="evidence" value="ECO:0007669"/>
    <property type="project" value="InterPro"/>
</dbReference>
<evidence type="ECO:0000256" key="2">
    <source>
        <dbReference type="ARBA" id="ARBA00022448"/>
    </source>
</evidence>
<dbReference type="Pfam" id="PF02355">
    <property type="entry name" value="SecD_SecF_C"/>
    <property type="match status" value="1"/>
</dbReference>
<dbReference type="GO" id="GO:0005886">
    <property type="term" value="C:plasma membrane"/>
    <property type="evidence" value="ECO:0007669"/>
    <property type="project" value="UniProtKB-SubCell"/>
</dbReference>
<evidence type="ECO:0000256" key="5">
    <source>
        <dbReference type="ARBA" id="ARBA00022927"/>
    </source>
</evidence>
<evidence type="ECO:0000313" key="12">
    <source>
        <dbReference type="EMBL" id="CAI8018266.1"/>
    </source>
</evidence>
<feature type="domain" description="SecDF P1 head subdomain" evidence="11">
    <location>
        <begin position="15"/>
        <end position="65"/>
    </location>
</feature>
<evidence type="ECO:0000259" key="10">
    <source>
        <dbReference type="Pfam" id="PF02355"/>
    </source>
</evidence>
<dbReference type="PANTHER" id="PTHR30081:SF1">
    <property type="entry name" value="PROTEIN TRANSLOCASE SUBUNIT SECD"/>
    <property type="match status" value="1"/>
</dbReference>
<dbReference type="NCBIfam" id="TIGR01129">
    <property type="entry name" value="secD"/>
    <property type="match status" value="1"/>
</dbReference>
<feature type="transmembrane region" description="Helical" evidence="9">
    <location>
        <begin position="137"/>
        <end position="158"/>
    </location>
</feature>
<dbReference type="InterPro" id="IPR005791">
    <property type="entry name" value="SecD"/>
</dbReference>
<dbReference type="PRINTS" id="PR00702">
    <property type="entry name" value="ACRIFLAVINRP"/>
</dbReference>
<keyword evidence="4 9" id="KW-0812">Transmembrane</keyword>
<evidence type="ECO:0000313" key="13">
    <source>
        <dbReference type="Proteomes" id="UP001174909"/>
    </source>
</evidence>
<evidence type="ECO:0000256" key="1">
    <source>
        <dbReference type="ARBA" id="ARBA00004651"/>
    </source>
</evidence>
<comment type="caution">
    <text evidence="12">The sequence shown here is derived from an EMBL/GenBank/DDBJ whole genome shotgun (WGS) entry which is preliminary data.</text>
</comment>
<dbReference type="EMBL" id="CASHTH010001687">
    <property type="protein sequence ID" value="CAI8018266.1"/>
    <property type="molecule type" value="Genomic_DNA"/>
</dbReference>
<evidence type="ECO:0000256" key="4">
    <source>
        <dbReference type="ARBA" id="ARBA00022692"/>
    </source>
</evidence>
<accession>A0AA35WIA1</accession>
<keyword evidence="8 9" id="KW-0472">Membrane</keyword>